<proteinExistence type="predicted"/>
<dbReference type="InterPro" id="IPR042099">
    <property type="entry name" value="ANL_N_sf"/>
</dbReference>
<accession>A0A143DEL5</accession>
<dbReference type="Gene3D" id="3.40.50.12780">
    <property type="entry name" value="N-terminal domain of ligase-like"/>
    <property type="match status" value="1"/>
</dbReference>
<dbReference type="Proteomes" id="UP000076066">
    <property type="component" value="Chromosome"/>
</dbReference>
<name>A0A143DEL5_9PROT</name>
<gene>
    <name evidence="2" type="ORF">AY555_04475</name>
</gene>
<dbReference type="Pfam" id="PF00501">
    <property type="entry name" value="AMP-binding"/>
    <property type="match status" value="1"/>
</dbReference>
<evidence type="ECO:0000313" key="2">
    <source>
        <dbReference type="EMBL" id="AMW34558.1"/>
    </source>
</evidence>
<dbReference type="GeneID" id="53316406"/>
<dbReference type="InterPro" id="IPR000873">
    <property type="entry name" value="AMP-dep_synth/lig_dom"/>
</dbReference>
<organism evidence="2 3">
    <name type="scientific">Haematospirillum jordaniae</name>
    <dbReference type="NCBI Taxonomy" id="1549855"/>
    <lineage>
        <taxon>Bacteria</taxon>
        <taxon>Pseudomonadati</taxon>
        <taxon>Pseudomonadota</taxon>
        <taxon>Alphaproteobacteria</taxon>
        <taxon>Rhodospirillales</taxon>
        <taxon>Novispirillaceae</taxon>
        <taxon>Haematospirillum</taxon>
    </lineage>
</organism>
<dbReference type="InterPro" id="IPR050237">
    <property type="entry name" value="ATP-dep_AMP-bd_enzyme"/>
</dbReference>
<dbReference type="STRING" id="1549855.AY555_04475"/>
<dbReference type="PANTHER" id="PTHR43767">
    <property type="entry name" value="LONG-CHAIN-FATTY-ACID--COA LIGASE"/>
    <property type="match status" value="1"/>
</dbReference>
<reference evidence="2 3" key="1">
    <citation type="submission" date="2016-02" db="EMBL/GenBank/DDBJ databases">
        <title>Complete Genome of H5569, the type strain of the newly described species Haematospirillium jordaniae.</title>
        <authorList>
            <person name="Nicholson A.C."/>
            <person name="Humrighouse B.W."/>
            <person name="Loparov V."/>
            <person name="McQuiston J.R."/>
        </authorList>
    </citation>
    <scope>NUCLEOTIDE SEQUENCE [LARGE SCALE GENOMIC DNA]</scope>
    <source>
        <strain evidence="2 3">H5569</strain>
    </source>
</reference>
<feature type="domain" description="AMP-dependent synthetase/ligase" evidence="1">
    <location>
        <begin position="11"/>
        <end position="341"/>
    </location>
</feature>
<dbReference type="AlphaFoldDB" id="A0A143DEL5"/>
<dbReference type="PANTHER" id="PTHR43767:SF1">
    <property type="entry name" value="NONRIBOSOMAL PEPTIDE SYNTHASE PES1 (EUROFUNG)-RELATED"/>
    <property type="match status" value="1"/>
</dbReference>
<dbReference type="EMBL" id="CP014525">
    <property type="protein sequence ID" value="AMW34558.1"/>
    <property type="molecule type" value="Genomic_DNA"/>
</dbReference>
<protein>
    <recommendedName>
        <fullName evidence="1">AMP-dependent synthetase/ligase domain-containing protein</fullName>
    </recommendedName>
</protein>
<sequence>MKDLFSDLDLHQQKIALLSEYGGEVSYHDLSIQTDFWANAVAGRNLVLTLCQNCPEAVIAYIGLMRANSVPALVHHSVSQHHLVDITNRLNPGYILCPLDHASAFGQARVVRQRNGYVLMHRGESPAMHDQLSLLLTTSGSTGSQSFVRISRDNILSNAASIAQSLDLRQSDRAITTMPFSYSYGLSIIHSHLLVGASVFVTENAVVTPAFWQAVREHRVTNFGGVPFIYQTLKRLRLDTMDLPALRLLTQAGGRMDPDDIQSFVQSCARNNRQFRVMYGQTEATARMSCVPWDAMPSKGHTIGIPIPGGSMFLIDEAGNPIQEPERPGELVYQGPNVSLGLAQSAEDLTLGDCHKGTLHTGDIACRDSDGFLRIIGRKKRFLKIFGHRVSLDETEHLLERAGYHAACSGHDDRLYVFITDADKAKDTAAFLQSATGIHQKGIFVHAVPAFPRLESGKTDYSTLMKQALP</sequence>
<dbReference type="OrthoDB" id="9803968at2"/>
<keyword evidence="3" id="KW-1185">Reference proteome</keyword>
<evidence type="ECO:0000313" key="3">
    <source>
        <dbReference type="Proteomes" id="UP000076066"/>
    </source>
</evidence>
<dbReference type="RefSeq" id="WP_066133993.1">
    <property type="nucleotide sequence ID" value="NZ_CP014525.1"/>
</dbReference>
<dbReference type="SUPFAM" id="SSF56801">
    <property type="entry name" value="Acetyl-CoA synthetase-like"/>
    <property type="match status" value="1"/>
</dbReference>
<dbReference type="KEGG" id="hjo:AY555_04475"/>
<evidence type="ECO:0000259" key="1">
    <source>
        <dbReference type="Pfam" id="PF00501"/>
    </source>
</evidence>